<gene>
    <name evidence="3" type="ORF">RI129_009011</name>
    <name evidence="2" type="ORF">RI129_012240</name>
</gene>
<proteinExistence type="predicted"/>
<dbReference type="Proteomes" id="UP001329430">
    <property type="component" value="Chromosome 10"/>
</dbReference>
<dbReference type="AlphaFoldDB" id="A0AAN7USN2"/>
<dbReference type="PANTHER" id="PTHR46585:SF1">
    <property type="entry name" value="CHROMO DOMAIN-CONTAINING PROTEIN"/>
    <property type="match status" value="1"/>
</dbReference>
<dbReference type="PANTHER" id="PTHR46585">
    <property type="entry name" value="INTEGRASE CORE DOMAIN CONTAINING PROTEIN"/>
    <property type="match status" value="1"/>
</dbReference>
<protein>
    <recommendedName>
        <fullName evidence="1">Chromo domain-containing protein</fullName>
    </recommendedName>
</protein>
<keyword evidence="4" id="KW-1185">Reference proteome</keyword>
<feature type="domain" description="Chromo" evidence="1">
    <location>
        <begin position="114"/>
        <end position="147"/>
    </location>
</feature>
<reference evidence="2 4" key="2">
    <citation type="journal article" date="2024" name="Insects">
        <title>An Improved Chromosome-Level Genome Assembly of the Firefly Pyrocoelia pectoralis.</title>
        <authorList>
            <person name="Fu X."/>
            <person name="Meyer-Rochow V.B."/>
            <person name="Ballantyne L."/>
            <person name="Zhu X."/>
        </authorList>
    </citation>
    <scope>NUCLEOTIDE SEQUENCE [LARGE SCALE GENOMIC DNA]</scope>
    <source>
        <strain evidence="2">XCY_ONT2</strain>
    </source>
</reference>
<comment type="caution">
    <text evidence="2">The sequence shown here is derived from an EMBL/GenBank/DDBJ whole genome shotgun (WGS) entry which is preliminary data.</text>
</comment>
<dbReference type="EMBL" id="JAVRBK010000010">
    <property type="protein sequence ID" value="KAK5637945.1"/>
    <property type="molecule type" value="Genomic_DNA"/>
</dbReference>
<evidence type="ECO:0000313" key="2">
    <source>
        <dbReference type="EMBL" id="KAK5637945.1"/>
    </source>
</evidence>
<dbReference type="InterPro" id="IPR000953">
    <property type="entry name" value="Chromo/chromo_shadow_dom"/>
</dbReference>
<accession>A0AAN7USN2</accession>
<evidence type="ECO:0000313" key="3">
    <source>
        <dbReference type="EMBL" id="KAK5642844.1"/>
    </source>
</evidence>
<name>A0AAN7USN2_9COLE</name>
<dbReference type="Proteomes" id="UP001329430">
    <property type="component" value="Chromosome 6"/>
</dbReference>
<evidence type="ECO:0000313" key="4">
    <source>
        <dbReference type="Proteomes" id="UP001329430"/>
    </source>
</evidence>
<dbReference type="EMBL" id="JAVRBK010000006">
    <property type="protein sequence ID" value="KAK5642844.1"/>
    <property type="molecule type" value="Genomic_DNA"/>
</dbReference>
<reference evidence="2" key="1">
    <citation type="submission" date="2023-06" db="EMBL/GenBank/DDBJ databases">
        <authorList>
            <person name="Fu X."/>
            <person name="Zhu X."/>
        </authorList>
    </citation>
    <scope>NUCLEOTIDE SEQUENCE</scope>
    <source>
        <strain evidence="2">XCY_ONT2</strain>
        <tissue evidence="2">Whole body</tissue>
    </source>
</reference>
<organism evidence="2 4">
    <name type="scientific">Pyrocoelia pectoralis</name>
    <dbReference type="NCBI Taxonomy" id="417401"/>
    <lineage>
        <taxon>Eukaryota</taxon>
        <taxon>Metazoa</taxon>
        <taxon>Ecdysozoa</taxon>
        <taxon>Arthropoda</taxon>
        <taxon>Hexapoda</taxon>
        <taxon>Insecta</taxon>
        <taxon>Pterygota</taxon>
        <taxon>Neoptera</taxon>
        <taxon>Endopterygota</taxon>
        <taxon>Coleoptera</taxon>
        <taxon>Polyphaga</taxon>
        <taxon>Elateriformia</taxon>
        <taxon>Elateroidea</taxon>
        <taxon>Lampyridae</taxon>
        <taxon>Lampyrinae</taxon>
        <taxon>Pyrocoelia</taxon>
    </lineage>
</organism>
<sequence>MLESVTTDYNNRKHRTTGMKPCEVNVKTPINAYTHIKLFNKKCRFNVGDVVRISKFKSIFAKGYTSNWSSELFKIIKVQITNPVTYLLEDMKGKPILGGFYEQELQKVKYPDVYLVEKVLRRKNNKVYVKWWGLNEHSWIDKSNIVS</sequence>
<evidence type="ECO:0000259" key="1">
    <source>
        <dbReference type="PROSITE" id="PS50013"/>
    </source>
</evidence>
<dbReference type="PROSITE" id="PS50013">
    <property type="entry name" value="CHROMO_2"/>
    <property type="match status" value="1"/>
</dbReference>